<name>A0A9N9N8X2_FUNMO</name>
<protein>
    <submittedName>
        <fullName evidence="1">5963_t:CDS:1</fullName>
    </submittedName>
</protein>
<reference evidence="1" key="1">
    <citation type="submission" date="2021-06" db="EMBL/GenBank/DDBJ databases">
        <authorList>
            <person name="Kallberg Y."/>
            <person name="Tangrot J."/>
            <person name="Rosling A."/>
        </authorList>
    </citation>
    <scope>NUCLEOTIDE SEQUENCE</scope>
    <source>
        <strain evidence="1">87-6 pot B 2015</strain>
    </source>
</reference>
<gene>
    <name evidence="1" type="ORF">FMOSSE_LOCUS14367</name>
</gene>
<evidence type="ECO:0000313" key="1">
    <source>
        <dbReference type="EMBL" id="CAG8711709.1"/>
    </source>
</evidence>
<evidence type="ECO:0000313" key="2">
    <source>
        <dbReference type="Proteomes" id="UP000789375"/>
    </source>
</evidence>
<dbReference type="Proteomes" id="UP000789375">
    <property type="component" value="Unassembled WGS sequence"/>
</dbReference>
<feature type="non-terminal residue" evidence="1">
    <location>
        <position position="1"/>
    </location>
</feature>
<sequence length="111" mass="13073">FKCTFYIMDLQYDALYRMIQLGVFYLPRDRHDFSVINDALEVLLHAQLSLNRKLMKRHSFHTPMKVSPQSWEALTHLEDQFKSPSDFEIILALRKAQDKWGTKVNAVNSSQ</sequence>
<comment type="caution">
    <text evidence="1">The sequence shown here is derived from an EMBL/GenBank/DDBJ whole genome shotgun (WGS) entry which is preliminary data.</text>
</comment>
<organism evidence="1 2">
    <name type="scientific">Funneliformis mosseae</name>
    <name type="common">Endomycorrhizal fungus</name>
    <name type="synonym">Glomus mosseae</name>
    <dbReference type="NCBI Taxonomy" id="27381"/>
    <lineage>
        <taxon>Eukaryota</taxon>
        <taxon>Fungi</taxon>
        <taxon>Fungi incertae sedis</taxon>
        <taxon>Mucoromycota</taxon>
        <taxon>Glomeromycotina</taxon>
        <taxon>Glomeromycetes</taxon>
        <taxon>Glomerales</taxon>
        <taxon>Glomeraceae</taxon>
        <taxon>Funneliformis</taxon>
    </lineage>
</organism>
<keyword evidence="2" id="KW-1185">Reference proteome</keyword>
<dbReference type="AlphaFoldDB" id="A0A9N9N8X2"/>
<dbReference type="EMBL" id="CAJVPP010010769">
    <property type="protein sequence ID" value="CAG8711709.1"/>
    <property type="molecule type" value="Genomic_DNA"/>
</dbReference>
<accession>A0A9N9N8X2</accession>
<proteinExistence type="predicted"/>